<reference evidence="3 4" key="1">
    <citation type="submission" date="2017-02" db="EMBL/GenBank/DDBJ databases">
        <authorList>
            <person name="Peterson S.W."/>
        </authorList>
    </citation>
    <scope>NUCLEOTIDE SEQUENCE [LARGE SCALE GENOMIC DNA]</scope>
    <source>
        <strain evidence="3 4">DSM 21749</strain>
    </source>
</reference>
<dbReference type="OrthoDB" id="9798884at2"/>
<dbReference type="RefSeq" id="WP_078757420.1">
    <property type="nucleotide sequence ID" value="NZ_FUXP01000001.1"/>
</dbReference>
<keyword evidence="1" id="KW-0812">Transmembrane</keyword>
<evidence type="ECO:0000313" key="3">
    <source>
        <dbReference type="EMBL" id="SJZ59553.1"/>
    </source>
</evidence>
<keyword evidence="1" id="KW-0472">Membrane</keyword>
<dbReference type="PANTHER" id="PTHR12277:SF81">
    <property type="entry name" value="PROTEIN ABHD13"/>
    <property type="match status" value="1"/>
</dbReference>
<dbReference type="Proteomes" id="UP000190061">
    <property type="component" value="Unassembled WGS sequence"/>
</dbReference>
<dbReference type="Gene3D" id="3.40.50.1820">
    <property type="entry name" value="alpha/beta hydrolase"/>
    <property type="match status" value="1"/>
</dbReference>
<dbReference type="SUPFAM" id="SSF53474">
    <property type="entry name" value="alpha/beta-Hydrolases"/>
    <property type="match status" value="1"/>
</dbReference>
<keyword evidence="1" id="KW-1133">Transmembrane helix</keyword>
<keyword evidence="4" id="KW-1185">Reference proteome</keyword>
<gene>
    <name evidence="3" type="ORF">SAMN02745674_00198</name>
</gene>
<dbReference type="InterPro" id="IPR022742">
    <property type="entry name" value="Hydrolase_4"/>
</dbReference>
<dbReference type="EMBL" id="FUXP01000001">
    <property type="protein sequence ID" value="SJZ59553.1"/>
    <property type="molecule type" value="Genomic_DNA"/>
</dbReference>
<name>A0A1T4LXT2_9GAMM</name>
<dbReference type="InterPro" id="IPR029058">
    <property type="entry name" value="AB_hydrolase_fold"/>
</dbReference>
<evidence type="ECO:0000256" key="1">
    <source>
        <dbReference type="SAM" id="Phobius"/>
    </source>
</evidence>
<protein>
    <recommendedName>
        <fullName evidence="2">Serine aminopeptidase S33 domain-containing protein</fullName>
    </recommendedName>
</protein>
<dbReference type="PANTHER" id="PTHR12277">
    <property type="entry name" value="ALPHA/BETA HYDROLASE DOMAIN-CONTAINING PROTEIN"/>
    <property type="match status" value="1"/>
</dbReference>
<feature type="domain" description="Serine aminopeptidase S33" evidence="2">
    <location>
        <begin position="94"/>
        <end position="167"/>
    </location>
</feature>
<proteinExistence type="predicted"/>
<evidence type="ECO:0000313" key="4">
    <source>
        <dbReference type="Proteomes" id="UP000190061"/>
    </source>
</evidence>
<feature type="transmembrane region" description="Helical" evidence="1">
    <location>
        <begin position="6"/>
        <end position="25"/>
    </location>
</feature>
<sequence>MGWKGWLAVVAVAVILYLALAALMFTQQRSMVYYPQFTRSDRAGTDFGLQRGGVELRGWVVNPSAPAPILYFGGNAERIEANRGDFARWFPHRSVYLLAYRGYGASGGEPTQEALTGDALALYDHVAELHPGEPVSVVGRSLGSGVAAHVAAHREVDRLVLVTPFDSLAAVAQGHYPWLPVRWLMTERYDSIEALARHGGPVLVLAAGRDVVVPPERTQALVEGLAVTPEVADFPAADHNDIHLQPGYGEALSRFLR</sequence>
<accession>A0A1T4LXT2</accession>
<dbReference type="AlphaFoldDB" id="A0A1T4LXT2"/>
<dbReference type="Pfam" id="PF12146">
    <property type="entry name" value="Hydrolase_4"/>
    <property type="match status" value="1"/>
</dbReference>
<organism evidence="3 4">
    <name type="scientific">Lysobacter spongiicola DSM 21749</name>
    <dbReference type="NCBI Taxonomy" id="1122188"/>
    <lineage>
        <taxon>Bacteria</taxon>
        <taxon>Pseudomonadati</taxon>
        <taxon>Pseudomonadota</taxon>
        <taxon>Gammaproteobacteria</taxon>
        <taxon>Lysobacterales</taxon>
        <taxon>Lysobacteraceae</taxon>
        <taxon>Novilysobacter</taxon>
    </lineage>
</organism>
<evidence type="ECO:0000259" key="2">
    <source>
        <dbReference type="Pfam" id="PF12146"/>
    </source>
</evidence>